<accession>A0A9N9GWX9</accession>
<name>A0A9N9GWX9_9GLOM</name>
<feature type="region of interest" description="Disordered" evidence="1">
    <location>
        <begin position="86"/>
        <end position="114"/>
    </location>
</feature>
<evidence type="ECO:0000313" key="3">
    <source>
        <dbReference type="Proteomes" id="UP000789831"/>
    </source>
</evidence>
<dbReference type="Proteomes" id="UP000789831">
    <property type="component" value="Unassembled WGS sequence"/>
</dbReference>
<feature type="compositionally biased region" description="Low complexity" evidence="1">
    <location>
        <begin position="1"/>
        <end position="13"/>
    </location>
</feature>
<reference evidence="2" key="1">
    <citation type="submission" date="2021-06" db="EMBL/GenBank/DDBJ databases">
        <authorList>
            <person name="Kallberg Y."/>
            <person name="Tangrot J."/>
            <person name="Rosling A."/>
        </authorList>
    </citation>
    <scope>NUCLEOTIDE SEQUENCE</scope>
    <source>
        <strain evidence="2">MT106</strain>
    </source>
</reference>
<evidence type="ECO:0000256" key="1">
    <source>
        <dbReference type="SAM" id="MobiDB-lite"/>
    </source>
</evidence>
<comment type="caution">
    <text evidence="2">The sequence shown here is derived from an EMBL/GenBank/DDBJ whole genome shotgun (WGS) entry which is preliminary data.</text>
</comment>
<dbReference type="AlphaFoldDB" id="A0A9N9GWX9"/>
<dbReference type="OrthoDB" id="10628812at2759"/>
<gene>
    <name evidence="2" type="ORF">AGERDE_LOCUS10599</name>
</gene>
<dbReference type="EMBL" id="CAJVPL010003430">
    <property type="protein sequence ID" value="CAG8632592.1"/>
    <property type="molecule type" value="Genomic_DNA"/>
</dbReference>
<feature type="region of interest" description="Disordered" evidence="1">
    <location>
        <begin position="1"/>
        <end position="20"/>
    </location>
</feature>
<evidence type="ECO:0000313" key="2">
    <source>
        <dbReference type="EMBL" id="CAG8632592.1"/>
    </source>
</evidence>
<organism evidence="2 3">
    <name type="scientific">Ambispora gerdemannii</name>
    <dbReference type="NCBI Taxonomy" id="144530"/>
    <lineage>
        <taxon>Eukaryota</taxon>
        <taxon>Fungi</taxon>
        <taxon>Fungi incertae sedis</taxon>
        <taxon>Mucoromycota</taxon>
        <taxon>Glomeromycotina</taxon>
        <taxon>Glomeromycetes</taxon>
        <taxon>Archaeosporales</taxon>
        <taxon>Ambisporaceae</taxon>
        <taxon>Ambispora</taxon>
    </lineage>
</organism>
<proteinExistence type="predicted"/>
<sequence length="152" mass="17161">MSSTTTRYQTTTRGSNKRVQRVKVISDPTTLTTTIAGASTKCSKASSIFDKKKSCSNCKESKNFVKLLNNDLEKIEELVDKLLETTSNNKNYSDDIENNESREKNNNNDDFNQGGKFEFKLNSDNLNQLNSGKSNLYSNDLSKCSFEDLQKM</sequence>
<protein>
    <submittedName>
        <fullName evidence="2">7928_t:CDS:1</fullName>
    </submittedName>
</protein>
<keyword evidence="3" id="KW-1185">Reference proteome</keyword>